<keyword evidence="1" id="KW-1133">Transmembrane helix</keyword>
<proteinExistence type="predicted"/>
<dbReference type="Proteomes" id="UP000321827">
    <property type="component" value="Unassembled WGS sequence"/>
</dbReference>
<evidence type="ECO:0000313" key="2">
    <source>
        <dbReference type="EMBL" id="GEM90358.1"/>
    </source>
</evidence>
<feature type="transmembrane region" description="Helical" evidence="1">
    <location>
        <begin position="30"/>
        <end position="53"/>
    </location>
</feature>
<dbReference type="RefSeq" id="WP_147148022.1">
    <property type="nucleotide sequence ID" value="NZ_BJXN01000012.1"/>
</dbReference>
<dbReference type="AlphaFoldDB" id="A0A511RL25"/>
<sequence length="116" mass="12514">MLEGLVTGLVLGAWILMALAKATGRDVSRWRAANLPLAALAAALGLTLTYAFLPAPWWPQARGLAVGSLMLWLGWCTARHPAQKDPGCASWVGSSRRRVWASWRGCSGAEAWDRSP</sequence>
<accession>A0A511RL25</accession>
<gene>
    <name evidence="2" type="ORF">ODE01S_17920</name>
</gene>
<comment type="caution">
    <text evidence="2">The sequence shown here is derived from an EMBL/GenBank/DDBJ whole genome shotgun (WGS) entry which is preliminary data.</text>
</comment>
<reference evidence="2 3" key="1">
    <citation type="submission" date="2019-07" db="EMBL/GenBank/DDBJ databases">
        <title>Whole genome shotgun sequence of Oceanithermus desulfurans NBRC 100063.</title>
        <authorList>
            <person name="Hosoyama A."/>
            <person name="Uohara A."/>
            <person name="Ohji S."/>
            <person name="Ichikawa N."/>
        </authorList>
    </citation>
    <scope>NUCLEOTIDE SEQUENCE [LARGE SCALE GENOMIC DNA]</scope>
    <source>
        <strain evidence="2 3">NBRC 100063</strain>
    </source>
</reference>
<dbReference type="EMBL" id="BJXN01000012">
    <property type="protein sequence ID" value="GEM90358.1"/>
    <property type="molecule type" value="Genomic_DNA"/>
</dbReference>
<organism evidence="2 3">
    <name type="scientific">Oceanithermus desulfurans NBRC 100063</name>
    <dbReference type="NCBI Taxonomy" id="1227550"/>
    <lineage>
        <taxon>Bacteria</taxon>
        <taxon>Thermotogati</taxon>
        <taxon>Deinococcota</taxon>
        <taxon>Deinococci</taxon>
        <taxon>Thermales</taxon>
        <taxon>Thermaceae</taxon>
        <taxon>Oceanithermus</taxon>
    </lineage>
</organism>
<protein>
    <submittedName>
        <fullName evidence="2">Uncharacterized protein</fullName>
    </submittedName>
</protein>
<name>A0A511RL25_9DEIN</name>
<keyword evidence="1" id="KW-0812">Transmembrane</keyword>
<evidence type="ECO:0000256" key="1">
    <source>
        <dbReference type="SAM" id="Phobius"/>
    </source>
</evidence>
<evidence type="ECO:0000313" key="3">
    <source>
        <dbReference type="Proteomes" id="UP000321827"/>
    </source>
</evidence>
<keyword evidence="1" id="KW-0472">Membrane</keyword>